<dbReference type="OrthoDB" id="344806at2"/>
<protein>
    <submittedName>
        <fullName evidence="1">Uncharacterized protein</fullName>
    </submittedName>
</protein>
<organism evidence="1 2">
    <name type="scientific">Leptospira perdikensis</name>
    <dbReference type="NCBI Taxonomy" id="2484948"/>
    <lineage>
        <taxon>Bacteria</taxon>
        <taxon>Pseudomonadati</taxon>
        <taxon>Spirochaetota</taxon>
        <taxon>Spirochaetia</taxon>
        <taxon>Leptospirales</taxon>
        <taxon>Leptospiraceae</taxon>
        <taxon>Leptospira</taxon>
    </lineage>
</organism>
<dbReference type="EMBL" id="RQGA01000003">
    <property type="protein sequence ID" value="TGL45129.1"/>
    <property type="molecule type" value="Genomic_DNA"/>
</dbReference>
<sequence>MWHKIWTLWILVGSLSTSLHAEGELLWEDCVWIGMERNGVLGLEQSCQPGKCEDLKFPIEYLSCDTSFHPSDSEYHLSFTIGNRYYDFLNVNKNEKHLSIEYDGTIKPQIRNGFDLYLVPPPQ</sequence>
<reference evidence="1" key="1">
    <citation type="journal article" date="2019" name="PLoS Negl. Trop. Dis.">
        <title>Revisiting the worldwide diversity of Leptospira species in the environment.</title>
        <authorList>
            <person name="Vincent A.T."/>
            <person name="Schiettekatte O."/>
            <person name="Bourhy P."/>
            <person name="Veyrier F.J."/>
            <person name="Picardeau M."/>
        </authorList>
    </citation>
    <scope>NUCLEOTIDE SEQUENCE [LARGE SCALE GENOMIC DNA]</scope>
    <source>
        <strain evidence="1">201702692</strain>
    </source>
</reference>
<dbReference type="AlphaFoldDB" id="A0A4V3JPM5"/>
<comment type="caution">
    <text evidence="1">The sequence shown here is derived from an EMBL/GenBank/DDBJ whole genome shotgun (WGS) entry which is preliminary data.</text>
</comment>
<proteinExistence type="predicted"/>
<evidence type="ECO:0000313" key="2">
    <source>
        <dbReference type="Proteomes" id="UP000298125"/>
    </source>
</evidence>
<keyword evidence="2" id="KW-1185">Reference proteome</keyword>
<evidence type="ECO:0000313" key="1">
    <source>
        <dbReference type="EMBL" id="TGL45129.1"/>
    </source>
</evidence>
<dbReference type="Proteomes" id="UP000298125">
    <property type="component" value="Unassembled WGS sequence"/>
</dbReference>
<accession>A0A4V3JPM5</accession>
<name>A0A4V3JPM5_9LEPT</name>
<gene>
    <name evidence="1" type="ORF">EHQ49_06640</name>
</gene>
<dbReference type="RefSeq" id="WP_135577517.1">
    <property type="nucleotide sequence ID" value="NZ_RQGA01000003.1"/>
</dbReference>